<gene>
    <name evidence="2" type="ORF">DES47_101543</name>
</gene>
<name>A0A4R6QSH4_9BURK</name>
<feature type="region of interest" description="Disordered" evidence="1">
    <location>
        <begin position="63"/>
        <end position="83"/>
    </location>
</feature>
<evidence type="ECO:0000313" key="3">
    <source>
        <dbReference type="Proteomes" id="UP000295361"/>
    </source>
</evidence>
<proteinExistence type="predicted"/>
<dbReference type="Proteomes" id="UP000295361">
    <property type="component" value="Unassembled WGS sequence"/>
</dbReference>
<dbReference type="InParanoid" id="A0A4R6QSH4"/>
<dbReference type="AlphaFoldDB" id="A0A4R6QSH4"/>
<protein>
    <recommendedName>
        <fullName evidence="4">Protein TonB</fullName>
    </recommendedName>
</protein>
<comment type="caution">
    <text evidence="2">The sequence shown here is derived from an EMBL/GenBank/DDBJ whole genome shotgun (WGS) entry which is preliminary data.</text>
</comment>
<evidence type="ECO:0000256" key="1">
    <source>
        <dbReference type="SAM" id="MobiDB-lite"/>
    </source>
</evidence>
<sequence>MPCVEPVVPAPAIPGPGQRLPSLLLAASLLSLLSACSGPKAPAPAGVAATPAPPAAPVEARQVPADGRAPGPTAGLKLQPPKPVRNQEALRQQAAERLVAANPQRTYLGEVPQVLLAIPVLEIELHGDGSVRRIDVVRHPGQARDTTQLAIDAVHRAAPFGDVTRMPKPWKFTETFLFNDDRRFKPRTLDN</sequence>
<evidence type="ECO:0008006" key="4">
    <source>
        <dbReference type="Google" id="ProtNLM"/>
    </source>
</evidence>
<dbReference type="RefSeq" id="WP_243748126.1">
    <property type="nucleotide sequence ID" value="NZ_SNXS01000001.1"/>
</dbReference>
<accession>A0A4R6QSH4</accession>
<reference evidence="2 3" key="1">
    <citation type="submission" date="2019-03" db="EMBL/GenBank/DDBJ databases">
        <title>Genomic Encyclopedia of Type Strains, Phase IV (KMG-IV): sequencing the most valuable type-strain genomes for metagenomic binning, comparative biology and taxonomic classification.</title>
        <authorList>
            <person name="Goeker M."/>
        </authorList>
    </citation>
    <scope>NUCLEOTIDE SEQUENCE [LARGE SCALE GENOMIC DNA]</scope>
    <source>
        <strain evidence="2 3">DSM 16998</strain>
    </source>
</reference>
<organism evidence="2 3">
    <name type="scientific">Roseateles toxinivorans</name>
    <dbReference type="NCBI Taxonomy" id="270368"/>
    <lineage>
        <taxon>Bacteria</taxon>
        <taxon>Pseudomonadati</taxon>
        <taxon>Pseudomonadota</taxon>
        <taxon>Betaproteobacteria</taxon>
        <taxon>Burkholderiales</taxon>
        <taxon>Sphaerotilaceae</taxon>
        <taxon>Roseateles</taxon>
    </lineage>
</organism>
<keyword evidence="3" id="KW-1185">Reference proteome</keyword>
<evidence type="ECO:0000313" key="2">
    <source>
        <dbReference type="EMBL" id="TDP74484.1"/>
    </source>
</evidence>
<dbReference type="EMBL" id="SNXS01000001">
    <property type="protein sequence ID" value="TDP74484.1"/>
    <property type="molecule type" value="Genomic_DNA"/>
</dbReference>